<comment type="similarity">
    <text evidence="4">Belongs to the methyltransferase superfamily. YrrT family.</text>
</comment>
<reference evidence="6 7" key="1">
    <citation type="submission" date="2017-02" db="EMBL/GenBank/DDBJ databases">
        <title>The complete genomic sequence of a novel cold adapted crude oil-degrading bacterium Planococcus qaidamina Y42.</title>
        <authorList>
            <person name="Yang R."/>
        </authorList>
    </citation>
    <scope>NUCLEOTIDE SEQUENCE [LARGE SCALE GENOMIC DNA]</scope>
    <source>
        <strain evidence="6 7">Y42</strain>
    </source>
</reference>
<evidence type="ECO:0000313" key="6">
    <source>
        <dbReference type="EMBL" id="AQQ54351.1"/>
    </source>
</evidence>
<dbReference type="GO" id="GO:0032259">
    <property type="term" value="P:methylation"/>
    <property type="evidence" value="ECO:0007669"/>
    <property type="project" value="UniProtKB-KW"/>
</dbReference>
<keyword evidence="2 4" id="KW-0808">Transferase</keyword>
<organism evidence="6 7">
    <name type="scientific">Planococcus lenghuensis</name>
    <dbReference type="NCBI Taxonomy" id="2213202"/>
    <lineage>
        <taxon>Bacteria</taxon>
        <taxon>Bacillati</taxon>
        <taxon>Bacillota</taxon>
        <taxon>Bacilli</taxon>
        <taxon>Bacillales</taxon>
        <taxon>Caryophanaceae</taxon>
        <taxon>Planococcus</taxon>
    </lineage>
</organism>
<evidence type="ECO:0000256" key="1">
    <source>
        <dbReference type="ARBA" id="ARBA00022603"/>
    </source>
</evidence>
<dbReference type="KEGG" id="pmar:B0X71_15415"/>
<accession>A0A1Q2L1Q0</accession>
<dbReference type="SUPFAM" id="SSF53335">
    <property type="entry name" value="S-adenosyl-L-methionine-dependent methyltransferases"/>
    <property type="match status" value="1"/>
</dbReference>
<dbReference type="InterPro" id="IPR041698">
    <property type="entry name" value="Methyltransf_25"/>
</dbReference>
<proteinExistence type="inferred from homology"/>
<sequence length="211" mass="23852">MGREFVEIFDEWAHTYDESVGGQDPQYADVFAHYEAILEAVAARAVSPVVEFGTGTGNLLEKLQERELEAVGVEPNGAMKKAASEKYPEATIIDGDFIEYQLDTKPNTFVSSYAFHHLTDGEKAQAIKRYASELPAGGKVVFADTVFESEEAKQERIRYEESRGFKDLVEDLNREYYTTLPVMQDIFESVGFAVEFTQLNDYVWLMDATKK</sequence>
<dbReference type="EC" id="2.1.1.-" evidence="4"/>
<evidence type="ECO:0000259" key="5">
    <source>
        <dbReference type="Pfam" id="PF13649"/>
    </source>
</evidence>
<dbReference type="Gene3D" id="3.40.50.150">
    <property type="entry name" value="Vaccinia Virus protein VP39"/>
    <property type="match status" value="1"/>
</dbReference>
<dbReference type="PANTHER" id="PTHR43861:SF1">
    <property type="entry name" value="TRANS-ACONITATE 2-METHYLTRANSFERASE"/>
    <property type="match status" value="1"/>
</dbReference>
<dbReference type="OrthoDB" id="465705at2"/>
<dbReference type="AlphaFoldDB" id="A0A1Q2L1Q0"/>
<feature type="domain" description="Methyltransferase" evidence="5">
    <location>
        <begin position="49"/>
        <end position="138"/>
    </location>
</feature>
<keyword evidence="1 4" id="KW-0489">Methyltransferase</keyword>
<evidence type="ECO:0000256" key="4">
    <source>
        <dbReference type="HAMAP-Rule" id="MF_02100"/>
    </source>
</evidence>
<gene>
    <name evidence="6" type="ORF">B0X71_15415</name>
</gene>
<dbReference type="EMBL" id="CP019640">
    <property type="protein sequence ID" value="AQQ54351.1"/>
    <property type="molecule type" value="Genomic_DNA"/>
</dbReference>
<feature type="binding site" evidence="4">
    <location>
        <position position="74"/>
    </location>
    <ligand>
        <name>S-adenosyl-L-methionine</name>
        <dbReference type="ChEBI" id="CHEBI:59789"/>
    </ligand>
</feature>
<evidence type="ECO:0000313" key="7">
    <source>
        <dbReference type="Proteomes" id="UP000188184"/>
    </source>
</evidence>
<dbReference type="CDD" id="cd02440">
    <property type="entry name" value="AdoMet_MTases"/>
    <property type="match status" value="1"/>
</dbReference>
<dbReference type="GO" id="GO:0008757">
    <property type="term" value="F:S-adenosylmethionine-dependent methyltransferase activity"/>
    <property type="evidence" value="ECO:0007669"/>
    <property type="project" value="UniProtKB-UniRule"/>
</dbReference>
<evidence type="ECO:0000256" key="2">
    <source>
        <dbReference type="ARBA" id="ARBA00022679"/>
    </source>
</evidence>
<dbReference type="HAMAP" id="MF_02100">
    <property type="entry name" value="Methyltr_YrrT"/>
    <property type="match status" value="1"/>
</dbReference>
<dbReference type="Proteomes" id="UP000188184">
    <property type="component" value="Chromosome"/>
</dbReference>
<dbReference type="PANTHER" id="PTHR43861">
    <property type="entry name" value="TRANS-ACONITATE 2-METHYLTRANSFERASE-RELATED"/>
    <property type="match status" value="1"/>
</dbReference>
<keyword evidence="7" id="KW-1185">Reference proteome</keyword>
<keyword evidence="3 4" id="KW-0949">S-adenosyl-L-methionine</keyword>
<dbReference type="InterPro" id="IPR029063">
    <property type="entry name" value="SAM-dependent_MTases_sf"/>
</dbReference>
<comment type="function">
    <text evidence="4">Could be a S-adenosyl-L-methionine-dependent methyltransferase.</text>
</comment>
<dbReference type="Pfam" id="PF13649">
    <property type="entry name" value="Methyltransf_25"/>
    <property type="match status" value="1"/>
</dbReference>
<protein>
    <recommendedName>
        <fullName evidence="4">Uncharacterized methyltransferase B0X71_15415</fullName>
        <ecNumber evidence="4">2.1.1.-</ecNumber>
    </recommendedName>
</protein>
<dbReference type="RefSeq" id="WP_077590242.1">
    <property type="nucleotide sequence ID" value="NZ_CP019640.1"/>
</dbReference>
<feature type="binding site" evidence="4">
    <location>
        <position position="96"/>
    </location>
    <ligand>
        <name>S-adenosyl-L-methionine</name>
        <dbReference type="ChEBI" id="CHEBI:59789"/>
    </ligand>
</feature>
<evidence type="ECO:0000256" key="3">
    <source>
        <dbReference type="ARBA" id="ARBA00022691"/>
    </source>
</evidence>
<feature type="binding site" evidence="4">
    <location>
        <position position="53"/>
    </location>
    <ligand>
        <name>S-adenosyl-L-methionine</name>
        <dbReference type="ChEBI" id="CHEBI:59789"/>
    </ligand>
</feature>
<name>A0A1Q2L1Q0_9BACL</name>
<dbReference type="InterPro" id="IPR023553">
    <property type="entry name" value="Uncharacterised_MeTfrase_YrrT"/>
</dbReference>